<reference evidence="1 2" key="1">
    <citation type="submission" date="2019-06" db="EMBL/GenBank/DDBJ databases">
        <title>Draft genome sequence of Methanolobus vulcani B1d.</title>
        <authorList>
            <person name="Creighbaum A.J."/>
            <person name="Ticak T."/>
            <person name="Hariraju D."/>
            <person name="Arivett B.A."/>
            <person name="Ferguson D.J.Jr."/>
        </authorList>
    </citation>
    <scope>NUCLEOTIDE SEQUENCE [LARGE SCALE GENOMIC DNA]</scope>
    <source>
        <strain evidence="1 2">B1d</strain>
    </source>
</reference>
<accession>A0A7Z8KSM6</accession>
<keyword evidence="2" id="KW-1185">Reference proteome</keyword>
<sequence length="157" mass="17805">MSTSKEHGSVQGFESSNDVLDKAKYDFKRHCEDNEIYSFMDCLLSLNALPDWIAKDASISTESKAENKKIKEYIENDNTIGTISSIEEKMRLVRLICNHSKHGAKKCFPKVKCINGSSFPMNFPIIFGTFVALGDDEKDMRPIVSDIIDFFESLFCN</sequence>
<dbReference type="AlphaFoldDB" id="A0A7Z8KSM6"/>
<comment type="caution">
    <text evidence="1">The sequence shown here is derived from an EMBL/GenBank/DDBJ whole genome shotgun (WGS) entry which is preliminary data.</text>
</comment>
<proteinExistence type="predicted"/>
<evidence type="ECO:0000313" key="2">
    <source>
        <dbReference type="Proteomes" id="UP000319335"/>
    </source>
</evidence>
<protein>
    <submittedName>
        <fullName evidence="1">Uncharacterized protein</fullName>
    </submittedName>
</protein>
<dbReference type="EMBL" id="VIAQ01000006">
    <property type="protein sequence ID" value="TQD28255.1"/>
    <property type="molecule type" value="Genomic_DNA"/>
</dbReference>
<dbReference type="RefSeq" id="WP_154808359.1">
    <property type="nucleotide sequence ID" value="NZ_VIAQ01000006.1"/>
</dbReference>
<dbReference type="Proteomes" id="UP000319335">
    <property type="component" value="Unassembled WGS sequence"/>
</dbReference>
<name>A0A7Z8KSM6_9EURY</name>
<gene>
    <name evidence="1" type="ORF">FKV42_00870</name>
</gene>
<organism evidence="1 2">
    <name type="scientific">Methanolobus vulcani</name>
    <dbReference type="NCBI Taxonomy" id="38026"/>
    <lineage>
        <taxon>Archaea</taxon>
        <taxon>Methanobacteriati</taxon>
        <taxon>Methanobacteriota</taxon>
        <taxon>Stenosarchaea group</taxon>
        <taxon>Methanomicrobia</taxon>
        <taxon>Methanosarcinales</taxon>
        <taxon>Methanosarcinaceae</taxon>
        <taxon>Methanolobus</taxon>
    </lineage>
</organism>
<evidence type="ECO:0000313" key="1">
    <source>
        <dbReference type="EMBL" id="TQD28255.1"/>
    </source>
</evidence>